<dbReference type="AlphaFoldDB" id="A0A6G1H038"/>
<evidence type="ECO:0000313" key="2">
    <source>
        <dbReference type="Proteomes" id="UP000800041"/>
    </source>
</evidence>
<protein>
    <submittedName>
        <fullName evidence="1">Uncharacterized protein</fullName>
    </submittedName>
</protein>
<sequence>MVSLKSSPPASTSCSFFFWRQKAPCSPIPTHATSDLGRAHRAFCTAPGPAARPWTVDCGPSPHDVRGSVAGRHLFLARSCLRSRIQSFVSFLLRLARRCCMGRRPIVDFLHHAARRIISHASCITSRPARASPHLSCSPSAQLLSTLSPKAITCSASASPLPRTSCIDFSLPQSPLLNLLCWLSSFVPWASSRQRSRGELEAYPSQGRNGCTRGVFDPSV</sequence>
<accession>A0A6G1H038</accession>
<reference evidence="1" key="1">
    <citation type="journal article" date="2020" name="Stud. Mycol.">
        <title>101 Dothideomycetes genomes: a test case for predicting lifestyles and emergence of pathogens.</title>
        <authorList>
            <person name="Haridas S."/>
            <person name="Albert R."/>
            <person name="Binder M."/>
            <person name="Bloem J."/>
            <person name="Labutti K."/>
            <person name="Salamov A."/>
            <person name="Andreopoulos B."/>
            <person name="Baker S."/>
            <person name="Barry K."/>
            <person name="Bills G."/>
            <person name="Bluhm B."/>
            <person name="Cannon C."/>
            <person name="Castanera R."/>
            <person name="Culley D."/>
            <person name="Daum C."/>
            <person name="Ezra D."/>
            <person name="Gonzalez J."/>
            <person name="Henrissat B."/>
            <person name="Kuo A."/>
            <person name="Liang C."/>
            <person name="Lipzen A."/>
            <person name="Lutzoni F."/>
            <person name="Magnuson J."/>
            <person name="Mondo S."/>
            <person name="Nolan M."/>
            <person name="Ohm R."/>
            <person name="Pangilinan J."/>
            <person name="Park H.-J."/>
            <person name="Ramirez L."/>
            <person name="Alfaro M."/>
            <person name="Sun H."/>
            <person name="Tritt A."/>
            <person name="Yoshinaga Y."/>
            <person name="Zwiers L.-H."/>
            <person name="Turgeon B."/>
            <person name="Goodwin S."/>
            <person name="Spatafora J."/>
            <person name="Crous P."/>
            <person name="Grigoriev I."/>
        </authorList>
    </citation>
    <scope>NUCLEOTIDE SEQUENCE</scope>
    <source>
        <strain evidence="1">CBS 113979</strain>
    </source>
</reference>
<proteinExistence type="predicted"/>
<dbReference type="Proteomes" id="UP000800041">
    <property type="component" value="Unassembled WGS sequence"/>
</dbReference>
<dbReference type="EMBL" id="ML977157">
    <property type="protein sequence ID" value="KAF1986407.1"/>
    <property type="molecule type" value="Genomic_DNA"/>
</dbReference>
<name>A0A6G1H038_9PEZI</name>
<gene>
    <name evidence="1" type="ORF">K402DRAFT_88653</name>
</gene>
<keyword evidence="2" id="KW-1185">Reference proteome</keyword>
<organism evidence="1 2">
    <name type="scientific">Aulographum hederae CBS 113979</name>
    <dbReference type="NCBI Taxonomy" id="1176131"/>
    <lineage>
        <taxon>Eukaryota</taxon>
        <taxon>Fungi</taxon>
        <taxon>Dikarya</taxon>
        <taxon>Ascomycota</taxon>
        <taxon>Pezizomycotina</taxon>
        <taxon>Dothideomycetes</taxon>
        <taxon>Pleosporomycetidae</taxon>
        <taxon>Aulographales</taxon>
        <taxon>Aulographaceae</taxon>
    </lineage>
</organism>
<evidence type="ECO:0000313" key="1">
    <source>
        <dbReference type="EMBL" id="KAF1986407.1"/>
    </source>
</evidence>